<evidence type="ECO:0000313" key="2">
    <source>
        <dbReference type="EMBL" id="KHJ83592.1"/>
    </source>
</evidence>
<dbReference type="Gene3D" id="3.90.640.10">
    <property type="entry name" value="Actin, Chain A, domain 4"/>
    <property type="match status" value="1"/>
</dbReference>
<gene>
    <name evidence="2" type="ORF">OESDEN_16707</name>
</gene>
<dbReference type="Pfam" id="PF00022">
    <property type="entry name" value="Actin"/>
    <property type="match status" value="1"/>
</dbReference>
<dbReference type="OrthoDB" id="337660at2759"/>
<organism evidence="2 3">
    <name type="scientific">Oesophagostomum dentatum</name>
    <name type="common">Nodular worm</name>
    <dbReference type="NCBI Taxonomy" id="61180"/>
    <lineage>
        <taxon>Eukaryota</taxon>
        <taxon>Metazoa</taxon>
        <taxon>Ecdysozoa</taxon>
        <taxon>Nematoda</taxon>
        <taxon>Chromadorea</taxon>
        <taxon>Rhabditida</taxon>
        <taxon>Rhabditina</taxon>
        <taxon>Rhabditomorpha</taxon>
        <taxon>Strongyloidea</taxon>
        <taxon>Strongylidae</taxon>
        <taxon>Oesophagostomum</taxon>
    </lineage>
</organism>
<evidence type="ECO:0000256" key="1">
    <source>
        <dbReference type="RuleBase" id="RU000487"/>
    </source>
</evidence>
<protein>
    <submittedName>
        <fullName evidence="2">Actin</fullName>
    </submittedName>
</protein>
<evidence type="ECO:0000313" key="3">
    <source>
        <dbReference type="Proteomes" id="UP000053660"/>
    </source>
</evidence>
<reference evidence="2 3" key="1">
    <citation type="submission" date="2014-03" db="EMBL/GenBank/DDBJ databases">
        <title>Draft genome of the hookworm Oesophagostomum dentatum.</title>
        <authorList>
            <person name="Mitreva M."/>
        </authorList>
    </citation>
    <scope>NUCLEOTIDE SEQUENCE [LARGE SCALE GENOMIC DNA]</scope>
    <source>
        <strain evidence="2 3">OD-Hann</strain>
    </source>
</reference>
<name>A0A0B1SJB6_OESDE</name>
<dbReference type="SMART" id="SM00268">
    <property type="entry name" value="ACTIN"/>
    <property type="match status" value="1"/>
</dbReference>
<dbReference type="AlphaFoldDB" id="A0A0B1SJB6"/>
<dbReference type="Proteomes" id="UP000053660">
    <property type="component" value="Unassembled WGS sequence"/>
</dbReference>
<dbReference type="PANTHER" id="PTHR11937">
    <property type="entry name" value="ACTIN"/>
    <property type="match status" value="1"/>
</dbReference>
<feature type="non-terminal residue" evidence="2">
    <location>
        <position position="1"/>
    </location>
</feature>
<dbReference type="Gene3D" id="3.30.420.40">
    <property type="match status" value="2"/>
</dbReference>
<sequence>LSAFLVRSFFQALLEVLNVPSILFIPSHLAATFPFNTDYALVVDVGYSETVAVPIAEGVTMLSSWEISNVGARKIEDRVRELLKEHGRVETCDGVTELKDEHWKLVEEANIIEDICVRYVFCCPIERGHAIQAKGADHGLPPIKSLKIPLGADFLLIPGFVREAACEVLFDRGNDDTSIPMLIHSIVEKCPLDLRRKMFESILVTGGTSLIPGFLSRLKAELLEEAKSSPSKMKQCESISFYRFTGQSAEVYLPWLGGSLFGALQDAVQLRSISRETWIEDRNIPDWTDYVRKGIPCGKPELER</sequence>
<dbReference type="EMBL" id="KN572718">
    <property type="protein sequence ID" value="KHJ83592.1"/>
    <property type="molecule type" value="Genomic_DNA"/>
</dbReference>
<accession>A0A0B1SJB6</accession>
<comment type="similarity">
    <text evidence="1">Belongs to the actin family.</text>
</comment>
<dbReference type="InterPro" id="IPR004000">
    <property type="entry name" value="Actin"/>
</dbReference>
<proteinExistence type="inferred from homology"/>
<keyword evidence="3" id="KW-1185">Reference proteome</keyword>
<dbReference type="InterPro" id="IPR043129">
    <property type="entry name" value="ATPase_NBD"/>
</dbReference>
<dbReference type="SUPFAM" id="SSF53067">
    <property type="entry name" value="Actin-like ATPase domain"/>
    <property type="match status" value="1"/>
</dbReference>